<dbReference type="Gene3D" id="3.40.50.11900">
    <property type="match status" value="1"/>
</dbReference>
<keyword evidence="3" id="KW-0479">Metal-binding</keyword>
<dbReference type="AlphaFoldDB" id="A0A1M5ML28"/>
<dbReference type="PANTHER" id="PTHR30548:SF6">
    <property type="entry name" value="DEHYDRATASE SUBUNIT YJIM-RELATED"/>
    <property type="match status" value="1"/>
</dbReference>
<proteinExistence type="inferred from homology"/>
<dbReference type="Gene3D" id="3.40.50.11890">
    <property type="match status" value="1"/>
</dbReference>
<dbReference type="Gene3D" id="1.20.1270.370">
    <property type="match status" value="1"/>
</dbReference>
<protein>
    <submittedName>
        <fullName evidence="4">Benzoyl-CoA reductase/2-hydroxyglutaryl-CoA dehydratase subunit, BcrC/BadD/HgdB</fullName>
    </submittedName>
</protein>
<organism evidence="4 5">
    <name type="scientific">Asaccharospora irregularis DSM 2635</name>
    <dbReference type="NCBI Taxonomy" id="1121321"/>
    <lineage>
        <taxon>Bacteria</taxon>
        <taxon>Bacillati</taxon>
        <taxon>Bacillota</taxon>
        <taxon>Clostridia</taxon>
        <taxon>Peptostreptococcales</taxon>
        <taxon>Peptostreptococcaceae</taxon>
        <taxon>Asaccharospora</taxon>
    </lineage>
</organism>
<evidence type="ECO:0000256" key="1">
    <source>
        <dbReference type="ARBA" id="ARBA00001966"/>
    </source>
</evidence>
<accession>A0A1M5ML28</accession>
<sequence length="384" mass="43459">MELRKELPEIFEEFGEARRNGFISAKNLKEKNVPLVGTFCTYMPSEIPLAMGASVVSLCATSDETIPDAEVDLPRNLCPLIKSSYGFGKTDKCPFFYFSDIVVGETTCDGKKKMYEYMAEFKPVHVMELPNSQVKQESKDLWRSEIIKLKEVLEKQFGVTITEDQIKEAIKLKNREREALKSLYHLGKLKPAAISGQDILKVLYGSTFKFNKEDTIKEVTELAERIKKEYDEGKRLDDRPRIIITGCPIGGATEKVVKAIEDNGAYVVAFENCMGSKAIERLVDEDVEDVYDALADKYLNIGCSVMTPNPNRIDMLSKMVDEYQADAVIDVILTACHTYSVETLKIKRFVNEEKKIPYMSVETDYSTSDIGQLNTRMAAFIEML</sequence>
<reference evidence="5" key="1">
    <citation type="submission" date="2016-11" db="EMBL/GenBank/DDBJ databases">
        <authorList>
            <person name="Varghese N."/>
            <person name="Submissions S."/>
        </authorList>
    </citation>
    <scope>NUCLEOTIDE SEQUENCE [LARGE SCALE GENOMIC DNA]</scope>
    <source>
        <strain evidence="5">DSM 2635</strain>
    </source>
</reference>
<dbReference type="EMBL" id="FQWX01000007">
    <property type="protein sequence ID" value="SHG77907.1"/>
    <property type="molecule type" value="Genomic_DNA"/>
</dbReference>
<dbReference type="Pfam" id="PF06050">
    <property type="entry name" value="HGD-D"/>
    <property type="match status" value="1"/>
</dbReference>
<evidence type="ECO:0000313" key="5">
    <source>
        <dbReference type="Proteomes" id="UP000243255"/>
    </source>
</evidence>
<keyword evidence="3" id="KW-0408">Iron</keyword>
<dbReference type="FunFam" id="3.40.50.11890:FF:000001">
    <property type="entry name" value="Putative 2-hydroxyglutaryl-CoA dehydratase, D-component"/>
    <property type="match status" value="1"/>
</dbReference>
<dbReference type="InterPro" id="IPR010327">
    <property type="entry name" value="FldB/FldC_alpha/beta"/>
</dbReference>
<dbReference type="PANTHER" id="PTHR30548">
    <property type="entry name" value="2-HYDROXYGLUTARYL-COA DEHYDRATASE, D-COMPONENT-RELATED"/>
    <property type="match status" value="1"/>
</dbReference>
<gene>
    <name evidence="4" type="ORF">SAMN04488530_10757</name>
</gene>
<comment type="similarity">
    <text evidence="2">Belongs to the FldB/FldC dehydratase alpha/beta subunit family.</text>
</comment>
<dbReference type="GO" id="GO:0016836">
    <property type="term" value="F:hydro-lyase activity"/>
    <property type="evidence" value="ECO:0007669"/>
    <property type="project" value="UniProtKB-ARBA"/>
</dbReference>
<evidence type="ECO:0000256" key="2">
    <source>
        <dbReference type="ARBA" id="ARBA00005806"/>
    </source>
</evidence>
<dbReference type="GO" id="GO:0051536">
    <property type="term" value="F:iron-sulfur cluster binding"/>
    <property type="evidence" value="ECO:0007669"/>
    <property type="project" value="UniProtKB-KW"/>
</dbReference>
<evidence type="ECO:0000313" key="4">
    <source>
        <dbReference type="EMBL" id="SHG77907.1"/>
    </source>
</evidence>
<dbReference type="InterPro" id="IPR047678">
    <property type="entry name" value="YjiM-like"/>
</dbReference>
<dbReference type="STRING" id="1121321.SAMN04488530_10757"/>
<evidence type="ECO:0000256" key="3">
    <source>
        <dbReference type="ARBA" id="ARBA00023014"/>
    </source>
</evidence>
<dbReference type="OrthoDB" id="9810278at2"/>
<comment type="cofactor">
    <cofactor evidence="1">
        <name>[4Fe-4S] cluster</name>
        <dbReference type="ChEBI" id="CHEBI:49883"/>
    </cofactor>
</comment>
<dbReference type="Proteomes" id="UP000243255">
    <property type="component" value="Unassembled WGS sequence"/>
</dbReference>
<dbReference type="NCBIfam" id="NF040772">
    <property type="entry name" value="double_cubane"/>
    <property type="match status" value="1"/>
</dbReference>
<keyword evidence="5" id="KW-1185">Reference proteome</keyword>
<name>A0A1M5ML28_9FIRM</name>
<dbReference type="RefSeq" id="WP_073124830.1">
    <property type="nucleotide sequence ID" value="NZ_BAABCH010000024.1"/>
</dbReference>
<keyword evidence="3" id="KW-0411">Iron-sulfur</keyword>